<dbReference type="PRINTS" id="PR00834">
    <property type="entry name" value="PROTEASES2C"/>
</dbReference>
<reference evidence="6" key="1">
    <citation type="journal article" date="2020" name="mSystems">
        <title>Genome- and Community-Level Interaction Insights into Carbon Utilization and Element Cycling Functions of Hydrothermarchaeota in Hydrothermal Sediment.</title>
        <authorList>
            <person name="Zhou Z."/>
            <person name="Liu Y."/>
            <person name="Xu W."/>
            <person name="Pan J."/>
            <person name="Luo Z.H."/>
            <person name="Li M."/>
        </authorList>
    </citation>
    <scope>NUCLEOTIDE SEQUENCE [LARGE SCALE GENOMIC DNA]</scope>
    <source>
        <strain evidence="6">SpSt-381</strain>
    </source>
</reference>
<dbReference type="GO" id="GO:0006508">
    <property type="term" value="P:proteolysis"/>
    <property type="evidence" value="ECO:0007669"/>
    <property type="project" value="UniProtKB-KW"/>
</dbReference>
<dbReference type="PANTHER" id="PTHR22939">
    <property type="entry name" value="SERINE PROTEASE FAMILY S1C HTRA-RELATED"/>
    <property type="match status" value="1"/>
</dbReference>
<dbReference type="InterPro" id="IPR036034">
    <property type="entry name" value="PDZ_sf"/>
</dbReference>
<name>A0A832I4Q3_UNCEI</name>
<comment type="caution">
    <text evidence="6">The sequence shown here is derived from an EMBL/GenBank/DDBJ whole genome shotgun (WGS) entry which is preliminary data.</text>
</comment>
<dbReference type="EMBL" id="DSQF01000016">
    <property type="protein sequence ID" value="HGZ43225.1"/>
    <property type="molecule type" value="Genomic_DNA"/>
</dbReference>
<evidence type="ECO:0000259" key="5">
    <source>
        <dbReference type="PROSITE" id="PS50106"/>
    </source>
</evidence>
<dbReference type="GO" id="GO:0004252">
    <property type="term" value="F:serine-type endopeptidase activity"/>
    <property type="evidence" value="ECO:0007669"/>
    <property type="project" value="InterPro"/>
</dbReference>
<sequence>MAAGDRCRRRAAAGGDARRAVAAAAARHAARAGGDARDAGAGRGAAGGLRAVRARGRARRPGRQRRRADGSGRGARQPVRPLGERRIHPRSGAAAARPAAGTKPRVARSGGARGHLVLIPAGGAVRKRVAVAAALLAAGIALVAGPGPRPARAQPPLSALPVDVDAVTRGARSSVVAVLAQRVATEPGTRGRPGAPRIHTRVGSGVAIEPDEILTTASVVLGAERITVRAANGIQSPAEIVGLDEVFNVALLRVSAMRLPPRRFADQRPPQMGDWVIALGTSYGGGFTQSLGYVAYRYNEPRTALLQTTNTVAPGNSGGAALNAVGDLIGIIQGELGPPDPTIAPGAEERGAHGVSFILPLDVVRPVYESLRREGRVRHGYLGVSASAASVPSSADPSQTVPIGARVESVVPGSPADRAGLRPGDLIVGFDWDRVEYPTQLARWVAATRPGAGVRLRWVRDESPVTATVVLAESPHASPQWLADAAARDTSSPRIEELERRIRSLNRELSRIKGQPERR</sequence>
<protein>
    <submittedName>
        <fullName evidence="6">PDZ domain-containing protein</fullName>
    </submittedName>
</protein>
<accession>A0A832I4Q3</accession>
<dbReference type="Pfam" id="PF17820">
    <property type="entry name" value="PDZ_6"/>
    <property type="match status" value="1"/>
</dbReference>
<evidence type="ECO:0000256" key="3">
    <source>
        <dbReference type="ARBA" id="ARBA00022801"/>
    </source>
</evidence>
<dbReference type="SUPFAM" id="SSF50494">
    <property type="entry name" value="Trypsin-like serine proteases"/>
    <property type="match status" value="1"/>
</dbReference>
<feature type="compositionally biased region" description="Low complexity" evidence="4">
    <location>
        <begin position="90"/>
        <end position="101"/>
    </location>
</feature>
<dbReference type="InterPro" id="IPR009003">
    <property type="entry name" value="Peptidase_S1_PA"/>
</dbReference>
<feature type="domain" description="PDZ" evidence="5">
    <location>
        <begin position="376"/>
        <end position="431"/>
    </location>
</feature>
<feature type="compositionally biased region" description="Basic residues" evidence="4">
    <location>
        <begin position="52"/>
        <end position="66"/>
    </location>
</feature>
<dbReference type="SUPFAM" id="SSF50156">
    <property type="entry name" value="PDZ domain-like"/>
    <property type="match status" value="1"/>
</dbReference>
<dbReference type="SMART" id="SM00228">
    <property type="entry name" value="PDZ"/>
    <property type="match status" value="1"/>
</dbReference>
<dbReference type="PANTHER" id="PTHR22939:SF129">
    <property type="entry name" value="SERINE PROTEASE HTRA2, MITOCHONDRIAL"/>
    <property type="match status" value="1"/>
</dbReference>
<feature type="region of interest" description="Disordered" evidence="4">
    <location>
        <begin position="1"/>
        <end position="109"/>
    </location>
</feature>
<dbReference type="Gene3D" id="2.30.42.10">
    <property type="match status" value="1"/>
</dbReference>
<dbReference type="InterPro" id="IPR041489">
    <property type="entry name" value="PDZ_6"/>
</dbReference>
<proteinExistence type="inferred from homology"/>
<dbReference type="InterPro" id="IPR001478">
    <property type="entry name" value="PDZ"/>
</dbReference>
<evidence type="ECO:0000313" key="6">
    <source>
        <dbReference type="EMBL" id="HGZ43225.1"/>
    </source>
</evidence>
<evidence type="ECO:0000256" key="4">
    <source>
        <dbReference type="SAM" id="MobiDB-lite"/>
    </source>
</evidence>
<evidence type="ECO:0000256" key="2">
    <source>
        <dbReference type="ARBA" id="ARBA00022670"/>
    </source>
</evidence>
<evidence type="ECO:0000256" key="1">
    <source>
        <dbReference type="ARBA" id="ARBA00010541"/>
    </source>
</evidence>
<dbReference type="Gene3D" id="2.40.10.10">
    <property type="entry name" value="Trypsin-like serine proteases"/>
    <property type="match status" value="2"/>
</dbReference>
<dbReference type="InterPro" id="IPR001940">
    <property type="entry name" value="Peptidase_S1C"/>
</dbReference>
<dbReference type="AlphaFoldDB" id="A0A832I4Q3"/>
<keyword evidence="3" id="KW-0378">Hydrolase</keyword>
<gene>
    <name evidence="6" type="ORF">ENR23_07340</name>
</gene>
<dbReference type="PROSITE" id="PS50106">
    <property type="entry name" value="PDZ"/>
    <property type="match status" value="1"/>
</dbReference>
<dbReference type="InterPro" id="IPR043504">
    <property type="entry name" value="Peptidase_S1_PA_chymotrypsin"/>
</dbReference>
<organism evidence="6">
    <name type="scientific">Eiseniibacteriota bacterium</name>
    <dbReference type="NCBI Taxonomy" id="2212470"/>
    <lineage>
        <taxon>Bacteria</taxon>
        <taxon>Candidatus Eiseniibacteriota</taxon>
    </lineage>
</organism>
<feature type="compositionally biased region" description="Low complexity" evidence="4">
    <location>
        <begin position="12"/>
        <end position="33"/>
    </location>
</feature>
<comment type="similarity">
    <text evidence="1">Belongs to the peptidase S1C family.</text>
</comment>
<keyword evidence="2" id="KW-0645">Protease</keyword>
<dbReference type="Pfam" id="PF13365">
    <property type="entry name" value="Trypsin_2"/>
    <property type="match status" value="1"/>
</dbReference>